<dbReference type="EMBL" id="DF237005">
    <property type="protein sequence ID" value="GAQ80538.1"/>
    <property type="molecule type" value="Genomic_DNA"/>
</dbReference>
<dbReference type="OrthoDB" id="550867at2759"/>
<accession>A0A1Y1HXF2</accession>
<reference evidence="1 2" key="1">
    <citation type="journal article" date="2014" name="Nat. Commun.">
        <title>Klebsormidium flaccidum genome reveals primary factors for plant terrestrial adaptation.</title>
        <authorList>
            <person name="Hori K."/>
            <person name="Maruyama F."/>
            <person name="Fujisawa T."/>
            <person name="Togashi T."/>
            <person name="Yamamoto N."/>
            <person name="Seo M."/>
            <person name="Sato S."/>
            <person name="Yamada T."/>
            <person name="Mori H."/>
            <person name="Tajima N."/>
            <person name="Moriyama T."/>
            <person name="Ikeuchi M."/>
            <person name="Watanabe M."/>
            <person name="Wada H."/>
            <person name="Kobayashi K."/>
            <person name="Saito M."/>
            <person name="Masuda T."/>
            <person name="Sasaki-Sekimoto Y."/>
            <person name="Mashiguchi K."/>
            <person name="Awai K."/>
            <person name="Shimojima M."/>
            <person name="Masuda S."/>
            <person name="Iwai M."/>
            <person name="Nobusawa T."/>
            <person name="Narise T."/>
            <person name="Kondo S."/>
            <person name="Saito H."/>
            <person name="Sato R."/>
            <person name="Murakawa M."/>
            <person name="Ihara Y."/>
            <person name="Oshima-Yamada Y."/>
            <person name="Ohtaka K."/>
            <person name="Satoh M."/>
            <person name="Sonobe K."/>
            <person name="Ishii M."/>
            <person name="Ohtani R."/>
            <person name="Kanamori-Sato M."/>
            <person name="Honoki R."/>
            <person name="Miyazaki D."/>
            <person name="Mochizuki H."/>
            <person name="Umetsu J."/>
            <person name="Higashi K."/>
            <person name="Shibata D."/>
            <person name="Kamiya Y."/>
            <person name="Sato N."/>
            <person name="Nakamura Y."/>
            <person name="Tabata S."/>
            <person name="Ida S."/>
            <person name="Kurokawa K."/>
            <person name="Ohta H."/>
        </authorList>
    </citation>
    <scope>NUCLEOTIDE SEQUENCE [LARGE SCALE GENOMIC DNA]</scope>
    <source>
        <strain evidence="1 2">NIES-2285</strain>
    </source>
</reference>
<keyword evidence="2" id="KW-1185">Reference proteome</keyword>
<dbReference type="OMA" id="SNESACH"/>
<sequence>MEAGRTRLSRQRFHLDLREDGTYTSSWQKETLACKGNSVWKAEIKFKDGSGNNEITLTVSTGQPSSTKEQSLCWECPQMLSNIDQERRPKLSASLLKSAVQKNVRLCRSSPAVRASLHLMKDSWSEFLRRATIIALEDAILHPDLPFLVWLTAAVAKGYQPSKLHAAVCLRIVHEMAAVKCRDPLSDADEADTHCPTMSDISQHVSAQEATVLKALLLRASCGGMAGDVRMLRCYVRVWLKRFSGASPPPPPLANFCSGPADVTSPSSDVSLDWGNWLRRLYAQTPRPPQVLDTCTSGALPAVVDVAAMSRIMLSDVPPSAADFHCSNVIEDVLKDTPAGRQVEATCREEAVDAKAVFRSAMWHFRSSKNLKKTLDGETSTDTEDGSQAARIWSALSAEAQKYSLNLIKRRFGVWT</sequence>
<proteinExistence type="predicted"/>
<protein>
    <submittedName>
        <fullName evidence="1">Uncharacterized protein</fullName>
    </submittedName>
</protein>
<evidence type="ECO:0000313" key="1">
    <source>
        <dbReference type="EMBL" id="GAQ80538.1"/>
    </source>
</evidence>
<organism evidence="1 2">
    <name type="scientific">Klebsormidium nitens</name>
    <name type="common">Green alga</name>
    <name type="synonym">Ulothrix nitens</name>
    <dbReference type="NCBI Taxonomy" id="105231"/>
    <lineage>
        <taxon>Eukaryota</taxon>
        <taxon>Viridiplantae</taxon>
        <taxon>Streptophyta</taxon>
        <taxon>Klebsormidiophyceae</taxon>
        <taxon>Klebsormidiales</taxon>
        <taxon>Klebsormidiaceae</taxon>
        <taxon>Klebsormidium</taxon>
    </lineage>
</organism>
<gene>
    <name evidence="1" type="ORF">KFL_000560270</name>
</gene>
<evidence type="ECO:0000313" key="2">
    <source>
        <dbReference type="Proteomes" id="UP000054558"/>
    </source>
</evidence>
<dbReference type="AlphaFoldDB" id="A0A1Y1HXF2"/>
<dbReference type="Proteomes" id="UP000054558">
    <property type="component" value="Unassembled WGS sequence"/>
</dbReference>
<name>A0A1Y1HXF2_KLENI</name>